<dbReference type="EMBL" id="CP092471">
    <property type="protein sequence ID" value="UVI39243.1"/>
    <property type="molecule type" value="Genomic_DNA"/>
</dbReference>
<reference evidence="1" key="1">
    <citation type="submission" date="2022-02" db="EMBL/GenBank/DDBJ databases">
        <title>Qipengyuania spongiae sp. nov., isolated from marine sponge.</title>
        <authorList>
            <person name="Li Z."/>
            <person name="Zhang M."/>
        </authorList>
    </citation>
    <scope>NUCLEOTIDE SEQUENCE</scope>
    <source>
        <strain evidence="1">PHS-Z21</strain>
    </source>
</reference>
<organism evidence="1 2">
    <name type="scientific">Qipengyuania spongiae</name>
    <dbReference type="NCBI Taxonomy" id="2909673"/>
    <lineage>
        <taxon>Bacteria</taxon>
        <taxon>Pseudomonadati</taxon>
        <taxon>Pseudomonadota</taxon>
        <taxon>Alphaproteobacteria</taxon>
        <taxon>Sphingomonadales</taxon>
        <taxon>Erythrobacteraceae</taxon>
        <taxon>Qipengyuania</taxon>
    </lineage>
</organism>
<name>A0ABY5T1N3_9SPHN</name>
<accession>A0ABY5T1N3</accession>
<evidence type="ECO:0000313" key="1">
    <source>
        <dbReference type="EMBL" id="UVI39243.1"/>
    </source>
</evidence>
<gene>
    <name evidence="1" type="ORF">L1F33_13585</name>
</gene>
<sequence length="79" mass="8758">MKQPIEPNPQALRVREQILKIVLAENDRTGDSRSVFHGLALAFGHVLSAVEPNPKDASAWMSREAQRILLTGEQEGPLQ</sequence>
<dbReference type="Proteomes" id="UP001065265">
    <property type="component" value="Chromosome"/>
</dbReference>
<dbReference type="RefSeq" id="WP_265558423.1">
    <property type="nucleotide sequence ID" value="NZ_CP092471.1"/>
</dbReference>
<proteinExistence type="predicted"/>
<protein>
    <submittedName>
        <fullName evidence="1">Uncharacterized protein</fullName>
    </submittedName>
</protein>
<evidence type="ECO:0000313" key="2">
    <source>
        <dbReference type="Proteomes" id="UP001065265"/>
    </source>
</evidence>
<keyword evidence="2" id="KW-1185">Reference proteome</keyword>